<comment type="caution">
    <text evidence="9">The sequence shown here is derived from an EMBL/GenBank/DDBJ whole genome shotgun (WGS) entry which is preliminary data.</text>
</comment>
<comment type="pathway">
    <text evidence="1 8">Cofactor biosynthesis; (R)-pantothenate biosynthesis; (R)-pantothenate from (R)-pantoate and beta-alanine: step 1/1.</text>
</comment>
<feature type="binding site" evidence="8">
    <location>
        <begin position="187"/>
        <end position="190"/>
    </location>
    <ligand>
        <name>ATP</name>
        <dbReference type="ChEBI" id="CHEBI:30616"/>
    </ligand>
</feature>
<evidence type="ECO:0000256" key="4">
    <source>
        <dbReference type="ARBA" id="ARBA00022655"/>
    </source>
</evidence>
<name>A0A6I3KJ67_9HYPH</name>
<comment type="caution">
    <text evidence="8">Lacks conserved residue(s) required for the propagation of feature annotation.</text>
</comment>
<evidence type="ECO:0000256" key="2">
    <source>
        <dbReference type="ARBA" id="ARBA00009256"/>
    </source>
</evidence>
<dbReference type="EC" id="6.3.2.1" evidence="8"/>
<dbReference type="InterPro" id="IPR014729">
    <property type="entry name" value="Rossmann-like_a/b/a_fold"/>
</dbReference>
<comment type="subunit">
    <text evidence="8">Homodimer.</text>
</comment>
<keyword evidence="5 8" id="KW-0547">Nucleotide-binding</keyword>
<feature type="binding site" evidence="8">
    <location>
        <begin position="150"/>
        <end position="153"/>
    </location>
    <ligand>
        <name>ATP</name>
        <dbReference type="ChEBI" id="CHEBI:30616"/>
    </ligand>
</feature>
<comment type="function">
    <text evidence="8">Catalyzes the condensation of pantoate with beta-alanine in an ATP-dependent reaction via a pantoyl-adenylate intermediate.</text>
</comment>
<dbReference type="UniPathway" id="UPA00028">
    <property type="reaction ID" value="UER00005"/>
</dbReference>
<dbReference type="GO" id="GO:0015940">
    <property type="term" value="P:pantothenate biosynthetic process"/>
    <property type="evidence" value="ECO:0007669"/>
    <property type="project" value="UniProtKB-UniRule"/>
</dbReference>
<dbReference type="PANTHER" id="PTHR21299">
    <property type="entry name" value="CYTIDYLATE KINASE/PANTOATE-BETA-ALANINE LIGASE"/>
    <property type="match status" value="1"/>
</dbReference>
<keyword evidence="10" id="KW-1185">Reference proteome</keyword>
<dbReference type="InterPro" id="IPR042176">
    <property type="entry name" value="Pantoate_ligase_C"/>
</dbReference>
<accession>A0A6I3KJ67</accession>
<evidence type="ECO:0000256" key="7">
    <source>
        <dbReference type="ARBA" id="ARBA00048258"/>
    </source>
</evidence>
<dbReference type="Pfam" id="PF02569">
    <property type="entry name" value="Pantoate_ligase"/>
    <property type="match status" value="1"/>
</dbReference>
<dbReference type="GO" id="GO:0004592">
    <property type="term" value="F:pantoate-beta-alanine ligase activity"/>
    <property type="evidence" value="ECO:0007669"/>
    <property type="project" value="UniProtKB-UniRule"/>
</dbReference>
<dbReference type="GO" id="GO:0005524">
    <property type="term" value="F:ATP binding"/>
    <property type="evidence" value="ECO:0007669"/>
    <property type="project" value="UniProtKB-KW"/>
</dbReference>
<evidence type="ECO:0000313" key="10">
    <source>
        <dbReference type="Proteomes" id="UP000440694"/>
    </source>
</evidence>
<evidence type="ECO:0000256" key="3">
    <source>
        <dbReference type="ARBA" id="ARBA00022598"/>
    </source>
</evidence>
<proteinExistence type="inferred from homology"/>
<gene>
    <name evidence="8" type="primary">panC</name>
    <name evidence="9" type="ORF">GIW81_05500</name>
</gene>
<comment type="subcellular location">
    <subcellularLocation>
        <location evidence="8">Cytoplasm</location>
    </subcellularLocation>
</comment>
<evidence type="ECO:0000313" key="9">
    <source>
        <dbReference type="EMBL" id="MTD93787.1"/>
    </source>
</evidence>
<evidence type="ECO:0000256" key="6">
    <source>
        <dbReference type="ARBA" id="ARBA00022840"/>
    </source>
</evidence>
<reference evidence="9 10" key="1">
    <citation type="submission" date="2019-11" db="EMBL/GenBank/DDBJ databases">
        <title>Identification of a novel strain.</title>
        <authorList>
            <person name="Xu Q."/>
            <person name="Wang G."/>
        </authorList>
    </citation>
    <scope>NUCLEOTIDE SEQUENCE [LARGE SCALE GENOMIC DNA]</scope>
    <source>
        <strain evidence="10">xq</strain>
    </source>
</reference>
<feature type="binding site" evidence="8">
    <location>
        <position position="65"/>
    </location>
    <ligand>
        <name>beta-alanine</name>
        <dbReference type="ChEBI" id="CHEBI:57966"/>
    </ligand>
</feature>
<evidence type="ECO:0000256" key="1">
    <source>
        <dbReference type="ARBA" id="ARBA00004990"/>
    </source>
</evidence>
<dbReference type="SUPFAM" id="SSF52374">
    <property type="entry name" value="Nucleotidylyl transferase"/>
    <property type="match status" value="2"/>
</dbReference>
<dbReference type="Gene3D" id="3.30.1300.10">
    <property type="entry name" value="Pantoate-beta-alanine ligase, C-terminal domain"/>
    <property type="match status" value="1"/>
</dbReference>
<keyword evidence="6 8" id="KW-0067">ATP-binding</keyword>
<comment type="catalytic activity">
    <reaction evidence="7 8">
        <text>(R)-pantoate + beta-alanine + ATP = (R)-pantothenate + AMP + diphosphate + H(+)</text>
        <dbReference type="Rhea" id="RHEA:10912"/>
        <dbReference type="ChEBI" id="CHEBI:15378"/>
        <dbReference type="ChEBI" id="CHEBI:15980"/>
        <dbReference type="ChEBI" id="CHEBI:29032"/>
        <dbReference type="ChEBI" id="CHEBI:30616"/>
        <dbReference type="ChEBI" id="CHEBI:33019"/>
        <dbReference type="ChEBI" id="CHEBI:57966"/>
        <dbReference type="ChEBI" id="CHEBI:456215"/>
        <dbReference type="EC" id="6.3.2.1"/>
    </reaction>
</comment>
<dbReference type="HAMAP" id="MF_00158">
    <property type="entry name" value="PanC"/>
    <property type="match status" value="1"/>
</dbReference>
<keyword evidence="3 8" id="KW-0436">Ligase</keyword>
<keyword evidence="8" id="KW-0963">Cytoplasm</keyword>
<dbReference type="Proteomes" id="UP000440694">
    <property type="component" value="Unassembled WGS sequence"/>
</dbReference>
<comment type="miscellaneous">
    <text evidence="8">The reaction proceeds by a bi uni uni bi ping pong mechanism.</text>
</comment>
<dbReference type="Gene3D" id="3.40.50.620">
    <property type="entry name" value="HUPs"/>
    <property type="match status" value="1"/>
</dbReference>
<dbReference type="NCBIfam" id="TIGR00125">
    <property type="entry name" value="cyt_tran_rel"/>
    <property type="match status" value="1"/>
</dbReference>
<comment type="similarity">
    <text evidence="2 8">Belongs to the pantothenate synthetase family.</text>
</comment>
<protein>
    <recommendedName>
        <fullName evidence="8">Pantothenate synthetase</fullName>
        <shortName evidence="8">PS</shortName>
        <ecNumber evidence="8">6.3.2.1</ecNumber>
    </recommendedName>
    <alternativeName>
        <fullName evidence="8">Pantoate--beta-alanine ligase</fullName>
    </alternativeName>
    <alternativeName>
        <fullName evidence="8">Pantoate-activating enzyme</fullName>
    </alternativeName>
</protein>
<dbReference type="NCBIfam" id="TIGR00018">
    <property type="entry name" value="panC"/>
    <property type="match status" value="1"/>
</dbReference>
<feature type="binding site" evidence="8">
    <location>
        <begin position="34"/>
        <end position="41"/>
    </location>
    <ligand>
        <name>ATP</name>
        <dbReference type="ChEBI" id="CHEBI:30616"/>
    </ligand>
</feature>
<dbReference type="PANTHER" id="PTHR21299:SF1">
    <property type="entry name" value="PANTOATE--BETA-ALANINE LIGASE"/>
    <property type="match status" value="1"/>
</dbReference>
<evidence type="ECO:0000256" key="8">
    <source>
        <dbReference type="HAMAP-Rule" id="MF_00158"/>
    </source>
</evidence>
<dbReference type="GO" id="GO:0005829">
    <property type="term" value="C:cytosol"/>
    <property type="evidence" value="ECO:0007669"/>
    <property type="project" value="TreeGrafter"/>
</dbReference>
<dbReference type="InterPro" id="IPR003721">
    <property type="entry name" value="Pantoate_ligase"/>
</dbReference>
<dbReference type="InterPro" id="IPR004821">
    <property type="entry name" value="Cyt_trans-like"/>
</dbReference>
<evidence type="ECO:0000256" key="5">
    <source>
        <dbReference type="ARBA" id="ARBA00022741"/>
    </source>
</evidence>
<sequence length="312" mass="33058">MAAQPDVVRSIADLRDAIGAWRREGRKIALVPTMGALHAGHLTLVKRAGELADQVVVSIFVNPSQFAPHEDLARYPRDEGGDLAKLAGGAHLVWAPMATDIYPEGFATRIAPAGAAQGLESDFRPHFFGGVTTVCAKLFGAVTPDIAVFGEKDYQQLCVVKQMVRDLNMPLEVVGVETTREADGLALSSRNVYLSAEERAIAPALHRVLRAVAEKAQAVVSGGAPRKGKAPRPAPLVRDPALPPQAHQLPDLIALCEEAAAELAAAGFRKVDYVAVRAADTLQVVSDAGARPLRVLGAAWLGTTRLIDNVPG</sequence>
<dbReference type="AlphaFoldDB" id="A0A6I3KJ67"/>
<dbReference type="CDD" id="cd00560">
    <property type="entry name" value="PanC"/>
    <property type="match status" value="1"/>
</dbReference>
<feature type="active site" description="Proton donor" evidence="8">
    <location>
        <position position="41"/>
    </location>
</feature>
<dbReference type="EMBL" id="WMBQ01000001">
    <property type="protein sequence ID" value="MTD93787.1"/>
    <property type="molecule type" value="Genomic_DNA"/>
</dbReference>
<keyword evidence="4 8" id="KW-0566">Pantothenate biosynthesis</keyword>
<dbReference type="RefSeq" id="WP_324614903.1">
    <property type="nucleotide sequence ID" value="NZ_WMBQ01000001.1"/>
</dbReference>
<feature type="binding site" evidence="8">
    <location>
        <position position="156"/>
    </location>
    <ligand>
        <name>(R)-pantoate</name>
        <dbReference type="ChEBI" id="CHEBI:15980"/>
    </ligand>
</feature>
<feature type="binding site" evidence="8">
    <location>
        <position position="65"/>
    </location>
    <ligand>
        <name>(R)-pantoate</name>
        <dbReference type="ChEBI" id="CHEBI:15980"/>
    </ligand>
</feature>
<organism evidence="9 10">
    <name type="scientific">Hyphomicrobium album</name>
    <dbReference type="NCBI Taxonomy" id="2665159"/>
    <lineage>
        <taxon>Bacteria</taxon>
        <taxon>Pseudomonadati</taxon>
        <taxon>Pseudomonadota</taxon>
        <taxon>Alphaproteobacteria</taxon>
        <taxon>Hyphomicrobiales</taxon>
        <taxon>Hyphomicrobiaceae</taxon>
        <taxon>Hyphomicrobium</taxon>
    </lineage>
</organism>